<keyword evidence="4" id="KW-1185">Reference proteome</keyword>
<dbReference type="InterPro" id="IPR052940">
    <property type="entry name" value="Carb_Esterase_6"/>
</dbReference>
<dbReference type="PANTHER" id="PTHR31988">
    <property type="entry name" value="ESTERASE, PUTATIVE (DUF303)-RELATED"/>
    <property type="match status" value="1"/>
</dbReference>
<dbReference type="Gramene" id="OE9A004116T1">
    <property type="protein sequence ID" value="OE9A004116C1"/>
    <property type="gene ID" value="OE9A004116"/>
</dbReference>
<feature type="domain" description="Sialate O-acetylesterase" evidence="2">
    <location>
        <begin position="81"/>
        <end position="172"/>
    </location>
</feature>
<dbReference type="Gene3D" id="3.40.50.1110">
    <property type="entry name" value="SGNH hydrolase"/>
    <property type="match status" value="1"/>
</dbReference>
<dbReference type="SUPFAM" id="SSF52266">
    <property type="entry name" value="SGNH hydrolase"/>
    <property type="match status" value="1"/>
</dbReference>
<proteinExistence type="predicted"/>
<evidence type="ECO:0000313" key="3">
    <source>
        <dbReference type="EMBL" id="CAA2973357.1"/>
    </source>
</evidence>
<dbReference type="OrthoDB" id="42638at2759"/>
<dbReference type="PANTHER" id="PTHR31988:SF19">
    <property type="entry name" value="9-O-ACETYL-N-ACETYLNEURAMINIC ACID DEACETYLASE-RELATED"/>
    <property type="match status" value="1"/>
</dbReference>
<organism evidence="3 4">
    <name type="scientific">Olea europaea subsp. europaea</name>
    <dbReference type="NCBI Taxonomy" id="158383"/>
    <lineage>
        <taxon>Eukaryota</taxon>
        <taxon>Viridiplantae</taxon>
        <taxon>Streptophyta</taxon>
        <taxon>Embryophyta</taxon>
        <taxon>Tracheophyta</taxon>
        <taxon>Spermatophyta</taxon>
        <taxon>Magnoliopsida</taxon>
        <taxon>eudicotyledons</taxon>
        <taxon>Gunneridae</taxon>
        <taxon>Pentapetalae</taxon>
        <taxon>asterids</taxon>
        <taxon>lamiids</taxon>
        <taxon>Lamiales</taxon>
        <taxon>Oleaceae</taxon>
        <taxon>Oleeae</taxon>
        <taxon>Olea</taxon>
    </lineage>
</organism>
<dbReference type="GO" id="GO:0016787">
    <property type="term" value="F:hydrolase activity"/>
    <property type="evidence" value="ECO:0007669"/>
    <property type="project" value="UniProtKB-KW"/>
</dbReference>
<evidence type="ECO:0000313" key="4">
    <source>
        <dbReference type="Proteomes" id="UP000594638"/>
    </source>
</evidence>
<evidence type="ECO:0000259" key="2">
    <source>
        <dbReference type="Pfam" id="PF03629"/>
    </source>
</evidence>
<keyword evidence="1" id="KW-0378">Hydrolase</keyword>
<comment type="caution">
    <text evidence="3">The sequence shown here is derived from an EMBL/GenBank/DDBJ whole genome shotgun (WGS) entry which is preliminary data.</text>
</comment>
<gene>
    <name evidence="3" type="ORF">OLEA9_A004116</name>
</gene>
<dbReference type="InterPro" id="IPR005181">
    <property type="entry name" value="SASA"/>
</dbReference>
<name>A0A8S0R5I7_OLEEU</name>
<dbReference type="EMBL" id="CACTIH010002099">
    <property type="protein sequence ID" value="CAA2973357.1"/>
    <property type="molecule type" value="Genomic_DNA"/>
</dbReference>
<dbReference type="Proteomes" id="UP000594638">
    <property type="component" value="Unassembled WGS sequence"/>
</dbReference>
<reference evidence="3 4" key="1">
    <citation type="submission" date="2019-12" db="EMBL/GenBank/DDBJ databases">
        <authorList>
            <person name="Alioto T."/>
            <person name="Alioto T."/>
            <person name="Gomez Garrido J."/>
        </authorList>
    </citation>
    <scope>NUCLEOTIDE SEQUENCE [LARGE SCALE GENOMIC DNA]</scope>
</reference>
<dbReference type="Pfam" id="PF03629">
    <property type="entry name" value="SASA"/>
    <property type="match status" value="1"/>
</dbReference>
<protein>
    <recommendedName>
        <fullName evidence="2">Sialate O-acetylesterase domain-containing protein</fullName>
    </recommendedName>
</protein>
<accession>A0A8S0R5I7</accession>
<sequence length="173" mass="19830">MRLRLNCSRMNLSNSNPERWNLCQNVNLHTRRPEQHGRPRRNYQQCGSVDNTPDPSKVFQLNAQLKWEVARDPLHNGIDIGVIGLVPCARGDLSIKEWEKGKEHYNTMIQRVKAAVEVGGGEIKAFLWYQAKSDTYNLKDAESYKGLLEKLFQNVQTDLNMPSLPILLVIIES</sequence>
<dbReference type="InterPro" id="IPR036514">
    <property type="entry name" value="SGNH_hydro_sf"/>
</dbReference>
<dbReference type="AlphaFoldDB" id="A0A8S0R5I7"/>
<evidence type="ECO:0000256" key="1">
    <source>
        <dbReference type="ARBA" id="ARBA00022801"/>
    </source>
</evidence>